<dbReference type="AlphaFoldDB" id="Q0WUF5"/>
<accession>Q0WUF5</accession>
<reference evidence="1" key="1">
    <citation type="submission" date="2006-07" db="EMBL/GenBank/DDBJ databases">
        <title>Large-scale analysis of RIKEN Arabidopsis full-length (RAFL) cDNAs.</title>
        <authorList>
            <person name="Totoki Y."/>
            <person name="Seki M."/>
            <person name="Ishida J."/>
            <person name="Nakajima M."/>
            <person name="Enju A."/>
            <person name="Morosawa T."/>
            <person name="Kamiya A."/>
            <person name="Narusaka M."/>
            <person name="Shin-i T."/>
            <person name="Nakagawa M."/>
            <person name="Sakamoto N."/>
            <person name="Oishi K."/>
            <person name="Kohara Y."/>
            <person name="Kobayashi M."/>
            <person name="Toyoda A."/>
            <person name="Sakaki Y."/>
            <person name="Sakurai T."/>
            <person name="Iida K."/>
            <person name="Akiyama K."/>
            <person name="Satou M."/>
            <person name="Toyoda T."/>
            <person name="Konagaya A."/>
            <person name="Carninci P."/>
            <person name="Kawai J."/>
            <person name="Hayashizaki Y."/>
            <person name="Shinozaki K."/>
        </authorList>
    </citation>
    <scope>NUCLEOTIDE SEQUENCE</scope>
</reference>
<organism evidence="1">
    <name type="scientific">Arabidopsis thaliana</name>
    <name type="common">Mouse-ear cress</name>
    <dbReference type="NCBI Taxonomy" id="3702"/>
    <lineage>
        <taxon>Eukaryota</taxon>
        <taxon>Viridiplantae</taxon>
        <taxon>Streptophyta</taxon>
        <taxon>Embryophyta</taxon>
        <taxon>Tracheophyta</taxon>
        <taxon>Spermatophyta</taxon>
        <taxon>Magnoliopsida</taxon>
        <taxon>eudicotyledons</taxon>
        <taxon>Gunneridae</taxon>
        <taxon>Pentapetalae</taxon>
        <taxon>rosids</taxon>
        <taxon>malvids</taxon>
        <taxon>Brassicales</taxon>
        <taxon>Brassicaceae</taxon>
        <taxon>Camelineae</taxon>
        <taxon>Arabidopsis</taxon>
    </lineage>
</organism>
<sequence>MPDQAEEDNDQDNDCVVHTEVSKIGLDSCERIGDTVRQSHGVEIEHHSPSTARG</sequence>
<proteinExistence type="evidence at transcript level"/>
<protein>
    <submittedName>
        <fullName evidence="1">Uncharacterized protein</fullName>
    </submittedName>
</protein>
<evidence type="ECO:0000313" key="1">
    <source>
        <dbReference type="EMBL" id="BAE99243.1"/>
    </source>
</evidence>
<dbReference type="EMBL" id="AK227204">
    <property type="protein sequence ID" value="BAE99243.1"/>
    <property type="molecule type" value="mRNA"/>
</dbReference>
<name>Q0WUF5_ARATH</name>